<evidence type="ECO:0000256" key="2">
    <source>
        <dbReference type="ARBA" id="ARBA00022490"/>
    </source>
</evidence>
<dbReference type="Pfam" id="PF00022">
    <property type="entry name" value="Actin"/>
    <property type="match status" value="1"/>
</dbReference>
<dbReference type="FunFam" id="3.30.420.40:FF:000148">
    <property type="entry name" value="Actin, alpha skeletal muscle"/>
    <property type="match status" value="1"/>
</dbReference>
<proteinExistence type="inferred from homology"/>
<keyword evidence="2" id="KW-0963">Cytoplasm</keyword>
<dbReference type="Gene3D" id="3.30.420.40">
    <property type="match status" value="2"/>
</dbReference>
<evidence type="ECO:0000256" key="4">
    <source>
        <dbReference type="ARBA" id="ARBA00022840"/>
    </source>
</evidence>
<dbReference type="PANTHER" id="PTHR11937">
    <property type="entry name" value="ACTIN"/>
    <property type="match status" value="1"/>
</dbReference>
<evidence type="ECO:0000256" key="6">
    <source>
        <dbReference type="RuleBase" id="RU000487"/>
    </source>
</evidence>
<dbReference type="Proteomes" id="UP001149090">
    <property type="component" value="Unassembled WGS sequence"/>
</dbReference>
<dbReference type="InterPro" id="IPR043129">
    <property type="entry name" value="ATPase_NBD"/>
</dbReference>
<protein>
    <submittedName>
        <fullName evidence="7">Actin cytoskeletal 2a</fullName>
    </submittedName>
</protein>
<evidence type="ECO:0000256" key="1">
    <source>
        <dbReference type="ARBA" id="ARBA00004245"/>
    </source>
</evidence>
<sequence length="383" mass="44441">MEPIDLKNYFGDEIPSIFVIDNGSYSLKAGFAGETIPRFEMPNIIGKMNHKGLKSKKQKNIIGNECYSLSSFIELTETFENGKIKNWENMEKIWNHILFDELKIVTEESLGLITESPLTPKANREKVVQIIFETYNLRGFYYLITAQACLYSIKKPTAFIIEIGKSCYLTPVYDTYCLPHATQILNIGGDDLTKYLGNLIFQNQYSSFQSKISFEYQLLQKIKEEFCYVALDLNEETKNFEKNPENFEKTLEISNDKNFKIGKERFLVPEILFNPSIINRNSPGISSLILKSIERCDIDIRDDFYHNIILAGGSSLFPFLENRIEKEIRCFFPDAQVFALENRENLVWKGASMYARSQTFFDKCYTWEEYQESGPSMIHVKVF</sequence>
<evidence type="ECO:0000256" key="3">
    <source>
        <dbReference type="ARBA" id="ARBA00022741"/>
    </source>
</evidence>
<name>A0A9Q0L8F1_ANAIG</name>
<comment type="similarity">
    <text evidence="6">Belongs to the actin family.</text>
</comment>
<organism evidence="7 8">
    <name type="scientific">Anaeramoeba ignava</name>
    <name type="common">Anaerobic marine amoeba</name>
    <dbReference type="NCBI Taxonomy" id="1746090"/>
    <lineage>
        <taxon>Eukaryota</taxon>
        <taxon>Metamonada</taxon>
        <taxon>Anaeramoebidae</taxon>
        <taxon>Anaeramoeba</taxon>
    </lineage>
</organism>
<dbReference type="Gene3D" id="3.90.640.10">
    <property type="entry name" value="Actin, Chain A, domain 4"/>
    <property type="match status" value="1"/>
</dbReference>
<evidence type="ECO:0000313" key="7">
    <source>
        <dbReference type="EMBL" id="KAJ5067750.1"/>
    </source>
</evidence>
<dbReference type="SUPFAM" id="SSF53067">
    <property type="entry name" value="Actin-like ATPase domain"/>
    <property type="match status" value="2"/>
</dbReference>
<comment type="caution">
    <text evidence="7">The sequence shown here is derived from an EMBL/GenBank/DDBJ whole genome shotgun (WGS) entry which is preliminary data.</text>
</comment>
<dbReference type="SMART" id="SM00268">
    <property type="entry name" value="ACTIN"/>
    <property type="match status" value="1"/>
</dbReference>
<keyword evidence="4" id="KW-0067">ATP-binding</keyword>
<evidence type="ECO:0000256" key="5">
    <source>
        <dbReference type="ARBA" id="ARBA00023212"/>
    </source>
</evidence>
<comment type="subcellular location">
    <subcellularLocation>
        <location evidence="1">Cytoplasm</location>
        <location evidence="1">Cytoskeleton</location>
    </subcellularLocation>
</comment>
<accession>A0A9Q0L8F1</accession>
<gene>
    <name evidence="7" type="ORF">M0811_02940</name>
</gene>
<dbReference type="AlphaFoldDB" id="A0A9Q0L8F1"/>
<keyword evidence="8" id="KW-1185">Reference proteome</keyword>
<dbReference type="InterPro" id="IPR004000">
    <property type="entry name" value="Actin"/>
</dbReference>
<reference evidence="7" key="1">
    <citation type="submission" date="2022-10" db="EMBL/GenBank/DDBJ databases">
        <title>Novel sulphate-reducing endosymbionts in the free-living metamonad Anaeramoeba.</title>
        <authorList>
            <person name="Jerlstrom-Hultqvist J."/>
            <person name="Cepicka I."/>
            <person name="Gallot-Lavallee L."/>
            <person name="Salas-Leiva D."/>
            <person name="Curtis B.A."/>
            <person name="Zahonova K."/>
            <person name="Pipaliya S."/>
            <person name="Dacks J."/>
            <person name="Roger A.J."/>
        </authorList>
    </citation>
    <scope>NUCLEOTIDE SEQUENCE</scope>
    <source>
        <strain evidence="7">BMAN</strain>
    </source>
</reference>
<evidence type="ECO:0000313" key="8">
    <source>
        <dbReference type="Proteomes" id="UP001149090"/>
    </source>
</evidence>
<dbReference type="EMBL" id="JAPDFW010000125">
    <property type="protein sequence ID" value="KAJ5067750.1"/>
    <property type="molecule type" value="Genomic_DNA"/>
</dbReference>
<keyword evidence="5" id="KW-0206">Cytoskeleton</keyword>
<dbReference type="PRINTS" id="PR00190">
    <property type="entry name" value="ACTIN"/>
</dbReference>
<dbReference type="GO" id="GO:0005524">
    <property type="term" value="F:ATP binding"/>
    <property type="evidence" value="ECO:0007669"/>
    <property type="project" value="UniProtKB-KW"/>
</dbReference>
<keyword evidence="3" id="KW-0547">Nucleotide-binding</keyword>
<dbReference type="GO" id="GO:0005856">
    <property type="term" value="C:cytoskeleton"/>
    <property type="evidence" value="ECO:0007669"/>
    <property type="project" value="UniProtKB-SubCell"/>
</dbReference>